<dbReference type="RefSeq" id="XP_022662529.1">
    <property type="nucleotide sequence ID" value="XM_022806794.1"/>
</dbReference>
<dbReference type="InParanoid" id="A0A7M7MHE8"/>
<protein>
    <submittedName>
        <fullName evidence="2">Uncharacterized protein</fullName>
    </submittedName>
</protein>
<evidence type="ECO:0000313" key="2">
    <source>
        <dbReference type="EnsemblMetazoa" id="XP_022662529"/>
    </source>
</evidence>
<feature type="region of interest" description="Disordered" evidence="1">
    <location>
        <begin position="115"/>
        <end position="135"/>
    </location>
</feature>
<organism evidence="2 3">
    <name type="scientific">Varroa destructor</name>
    <name type="common">Honeybee mite</name>
    <dbReference type="NCBI Taxonomy" id="109461"/>
    <lineage>
        <taxon>Eukaryota</taxon>
        <taxon>Metazoa</taxon>
        <taxon>Ecdysozoa</taxon>
        <taxon>Arthropoda</taxon>
        <taxon>Chelicerata</taxon>
        <taxon>Arachnida</taxon>
        <taxon>Acari</taxon>
        <taxon>Parasitiformes</taxon>
        <taxon>Mesostigmata</taxon>
        <taxon>Gamasina</taxon>
        <taxon>Dermanyssoidea</taxon>
        <taxon>Varroidae</taxon>
        <taxon>Varroa</taxon>
    </lineage>
</organism>
<evidence type="ECO:0000256" key="1">
    <source>
        <dbReference type="SAM" id="MobiDB-lite"/>
    </source>
</evidence>
<dbReference type="AlphaFoldDB" id="A0A7M7MHE8"/>
<evidence type="ECO:0000313" key="3">
    <source>
        <dbReference type="Proteomes" id="UP000594260"/>
    </source>
</evidence>
<keyword evidence="3" id="KW-1185">Reference proteome</keyword>
<sequence>MCAYFIVGETAVVVVDAEAGAIVAVCLQAKAVADSCRLNERTRPVGDVAIVSVTLRTHTRATRSKETVSKRLGFLPIAEVRRVTSSALVGEPSEEAAAAAVHHSSPQLTICRREDDARKSGKTSRAIAATAADRV</sequence>
<dbReference type="EnsemblMetazoa" id="XM_022806794">
    <property type="protein sequence ID" value="XP_022662529"/>
    <property type="gene ID" value="LOC111250879"/>
</dbReference>
<proteinExistence type="predicted"/>
<dbReference type="KEGG" id="vde:111250879"/>
<name>A0A7M7MHE8_VARDE</name>
<dbReference type="Proteomes" id="UP000594260">
    <property type="component" value="Unplaced"/>
</dbReference>
<dbReference type="GeneID" id="111250879"/>
<reference evidence="2" key="1">
    <citation type="submission" date="2021-01" db="UniProtKB">
        <authorList>
            <consortium name="EnsemblMetazoa"/>
        </authorList>
    </citation>
    <scope>IDENTIFICATION</scope>
</reference>
<accession>A0A7M7MHE8</accession>